<evidence type="ECO:0000313" key="2">
    <source>
        <dbReference type="Proteomes" id="UP000256373"/>
    </source>
</evidence>
<comment type="caution">
    <text evidence="1">The sequence shown here is derived from an EMBL/GenBank/DDBJ whole genome shotgun (WGS) entry which is preliminary data.</text>
</comment>
<evidence type="ECO:0000313" key="1">
    <source>
        <dbReference type="EMBL" id="REA60607.1"/>
    </source>
</evidence>
<gene>
    <name evidence="1" type="ORF">DSL64_13760</name>
</gene>
<dbReference type="Proteomes" id="UP000256373">
    <property type="component" value="Unassembled WGS sequence"/>
</dbReference>
<organism evidence="1 2">
    <name type="scientific">Dyadobacter luteus</name>
    <dbReference type="NCBI Taxonomy" id="2259619"/>
    <lineage>
        <taxon>Bacteria</taxon>
        <taxon>Pseudomonadati</taxon>
        <taxon>Bacteroidota</taxon>
        <taxon>Cytophagia</taxon>
        <taxon>Cytophagales</taxon>
        <taxon>Spirosomataceae</taxon>
        <taxon>Dyadobacter</taxon>
    </lineage>
</organism>
<sequence length="75" mass="8828">MISLNGYNYEGWRDFFKRRFAMSKKYSCIEVGTTGETVTEKYVPLDAVDKTAIKVRYYTNYNLNGRILNIWKTGK</sequence>
<accession>A0A3D8YA73</accession>
<reference evidence="1 2" key="1">
    <citation type="submission" date="2018-07" db="EMBL/GenBank/DDBJ databases">
        <title>Dyadobacter roseus sp. nov., isolated from rose rhizosphere soil.</title>
        <authorList>
            <person name="Chen L."/>
        </authorList>
    </citation>
    <scope>NUCLEOTIDE SEQUENCE [LARGE SCALE GENOMIC DNA]</scope>
    <source>
        <strain evidence="1 2">RS19</strain>
    </source>
</reference>
<protein>
    <submittedName>
        <fullName evidence="1">Uncharacterized protein</fullName>
    </submittedName>
</protein>
<keyword evidence="2" id="KW-1185">Reference proteome</keyword>
<name>A0A3D8YA73_9BACT</name>
<dbReference type="AlphaFoldDB" id="A0A3D8YA73"/>
<dbReference type="EMBL" id="QNUL01000010">
    <property type="protein sequence ID" value="REA60607.1"/>
    <property type="molecule type" value="Genomic_DNA"/>
</dbReference>
<proteinExistence type="predicted"/>